<feature type="domain" description="Ig-like" evidence="1">
    <location>
        <begin position="94"/>
        <end position="195"/>
    </location>
</feature>
<keyword evidence="3" id="KW-1185">Reference proteome</keyword>
<evidence type="ECO:0000313" key="2">
    <source>
        <dbReference type="EMBL" id="OXU24480.1"/>
    </source>
</evidence>
<dbReference type="AlphaFoldDB" id="A0A232F1T4"/>
<organism evidence="2 3">
    <name type="scientific">Trichomalopsis sarcophagae</name>
    <dbReference type="NCBI Taxonomy" id="543379"/>
    <lineage>
        <taxon>Eukaryota</taxon>
        <taxon>Metazoa</taxon>
        <taxon>Ecdysozoa</taxon>
        <taxon>Arthropoda</taxon>
        <taxon>Hexapoda</taxon>
        <taxon>Insecta</taxon>
        <taxon>Pterygota</taxon>
        <taxon>Neoptera</taxon>
        <taxon>Endopterygota</taxon>
        <taxon>Hymenoptera</taxon>
        <taxon>Apocrita</taxon>
        <taxon>Proctotrupomorpha</taxon>
        <taxon>Chalcidoidea</taxon>
        <taxon>Pteromalidae</taxon>
        <taxon>Pteromalinae</taxon>
        <taxon>Trichomalopsis</taxon>
    </lineage>
</organism>
<dbReference type="InterPro" id="IPR013783">
    <property type="entry name" value="Ig-like_fold"/>
</dbReference>
<dbReference type="GO" id="GO:0050808">
    <property type="term" value="P:synapse organization"/>
    <property type="evidence" value="ECO:0007669"/>
    <property type="project" value="TreeGrafter"/>
</dbReference>
<dbReference type="CDD" id="cd00096">
    <property type="entry name" value="Ig"/>
    <property type="match status" value="1"/>
</dbReference>
<dbReference type="SMART" id="SM00409">
    <property type="entry name" value="IG"/>
    <property type="match status" value="2"/>
</dbReference>
<dbReference type="Gene3D" id="2.60.40.10">
    <property type="entry name" value="Immunoglobulins"/>
    <property type="match status" value="2"/>
</dbReference>
<reference evidence="2 3" key="1">
    <citation type="journal article" date="2017" name="Curr. Biol.">
        <title>The Evolution of Venom by Co-option of Single-Copy Genes.</title>
        <authorList>
            <person name="Martinson E.O."/>
            <person name="Mrinalini"/>
            <person name="Kelkar Y.D."/>
            <person name="Chang C.H."/>
            <person name="Werren J.H."/>
        </authorList>
    </citation>
    <scope>NUCLEOTIDE SEQUENCE [LARGE SCALE GENOMIC DNA]</scope>
    <source>
        <strain evidence="2 3">Alberta</strain>
        <tissue evidence="2">Whole body</tissue>
    </source>
</reference>
<dbReference type="EMBL" id="NNAY01001287">
    <property type="protein sequence ID" value="OXU24480.1"/>
    <property type="molecule type" value="Genomic_DNA"/>
</dbReference>
<accession>A0A232F1T4</accession>
<dbReference type="PANTHER" id="PTHR23279:SF3">
    <property type="entry name" value="DEFECTIVE PROBOSCIS EXTENSION RESPONSE 18"/>
    <property type="match status" value="1"/>
</dbReference>
<dbReference type="Pfam" id="PF07686">
    <property type="entry name" value="V-set"/>
    <property type="match status" value="1"/>
</dbReference>
<evidence type="ECO:0000259" key="1">
    <source>
        <dbReference type="PROSITE" id="PS50835"/>
    </source>
</evidence>
<dbReference type="PROSITE" id="PS50835">
    <property type="entry name" value="IG_LIKE"/>
    <property type="match status" value="2"/>
</dbReference>
<dbReference type="InterPro" id="IPR013106">
    <property type="entry name" value="Ig_V-set"/>
</dbReference>
<dbReference type="InterPro" id="IPR037448">
    <property type="entry name" value="Zig-8"/>
</dbReference>
<proteinExistence type="predicted"/>
<dbReference type="SUPFAM" id="SSF48726">
    <property type="entry name" value="Immunoglobulin"/>
    <property type="match status" value="2"/>
</dbReference>
<feature type="domain" description="Ig-like" evidence="1">
    <location>
        <begin position="202"/>
        <end position="298"/>
    </location>
</feature>
<evidence type="ECO:0000313" key="3">
    <source>
        <dbReference type="Proteomes" id="UP000215335"/>
    </source>
</evidence>
<dbReference type="Proteomes" id="UP000215335">
    <property type="component" value="Unassembled WGS sequence"/>
</dbReference>
<sequence>MELVRRQVKVLQLFRNYKQTTKAILKIKALRNSTMQPDRRAGILLVTDRERLFFFVADDFKSSNYHHQQHQQLGGVGPLRVPHLRHHHTVHRGPYFENAEGQEINGSQNVAHLGDTALLDCRVVMLSGKMVMWVRQSPDKALLTVGEHTHIADPRYAVRFKYPNNWRLAISAIQKEDRGLYVCQVNTHPPRMLVTNVTILAPDIRIVDEANHELRDRYYKTGSIIELTCMARPSRPGSKVPHPVWKKNGETLPDHVNVYHTNGTDNELLTRLRIEHAKKSDSGEFSCSIGQFSTTVVNIHVLNGEKQAAVHHDQWNSARSSLSQAPMLPKLLSSLVLLLSTLNVCCELSQIRASRE</sequence>
<dbReference type="STRING" id="543379.A0A232F1T4"/>
<dbReference type="SMART" id="SM00408">
    <property type="entry name" value="IGc2"/>
    <property type="match status" value="2"/>
</dbReference>
<dbReference type="InterPro" id="IPR036179">
    <property type="entry name" value="Ig-like_dom_sf"/>
</dbReference>
<dbReference type="InterPro" id="IPR007110">
    <property type="entry name" value="Ig-like_dom"/>
</dbReference>
<name>A0A232F1T4_9HYME</name>
<dbReference type="InterPro" id="IPR003598">
    <property type="entry name" value="Ig_sub2"/>
</dbReference>
<dbReference type="InterPro" id="IPR003599">
    <property type="entry name" value="Ig_sub"/>
</dbReference>
<dbReference type="GO" id="GO:0032589">
    <property type="term" value="C:neuron projection membrane"/>
    <property type="evidence" value="ECO:0007669"/>
    <property type="project" value="TreeGrafter"/>
</dbReference>
<dbReference type="PANTHER" id="PTHR23279">
    <property type="entry name" value="DEFECTIVE PROBOSCIS EXTENSION RESPONSE DPR -RELATED"/>
    <property type="match status" value="1"/>
</dbReference>
<protein>
    <recommendedName>
        <fullName evidence="1">Ig-like domain-containing protein</fullName>
    </recommendedName>
</protein>
<dbReference type="OrthoDB" id="6346662at2759"/>
<gene>
    <name evidence="2" type="ORF">TSAR_012930</name>
</gene>
<comment type="caution">
    <text evidence="2">The sequence shown here is derived from an EMBL/GenBank/DDBJ whole genome shotgun (WGS) entry which is preliminary data.</text>
</comment>